<sequence length="2137" mass="240677">MNAAKDAAIRSENYLLADQIRQKMVVLDAQLDQMEYQFNADIIINSITNWQIELAKSMSNRLNNVKAFVRDCGDGTFPLKDQAQLDFVSFIEVVPTNYYDSLIRSLLLVMPNEVPGASKSPFGWEHFARRIPQIPSLHPDSIEFLRSSVVLAIIDVVIRISHKFDESIIQAETQSLFIKYAYAYFKTASIRRLAMDHEAKMFEKITTRWAIIIGDLSSISQTEVLKQVFTVLDVAQKRTPDEIVLVLSSVRYIFTRPSPDQSSETLRLIRELVNHFEKSKKTVVRLAVIQCLEKIVQPLDFTMSEGLEPWESQLNREMMELYKLVNKWGNSSDDLKAAATRVCVTILCNSSYEFFQPTVAVLLVELAGKPKIKPYVYHSLLQLLRGRFYLDSKDTALSKLLGTFSAEEGYSYLSRPAGEESQDAISDRIKYIADVFFVKRREKIPVDCIDVVVEILVQMAAHSLDVTLRLLSFLASTHTFENAENCYIALRAIRTIIDPETGFLASSACSRSDPSFAELINSIPYEIDGNLISLIQMCDSIAGISVLGISNSLVEPGQSKADDSAASILAAARASGRASTLGNSNNMSSKIERMYARGDTDLIAMLSESMETMSMRNSVNFSALDAFWNSGPALETKKILEEDLKATQIEAQNTIVQNALQDWYSKCGKPKDNVTKFAFASTLELSSQPASAVPIDRTGRDRYDLIIILQLFREVIRLLPFVPQPELVSGKLFIGPYLLHAQAELAQETSSSLERVFKKFPETRIEIIKAILDLIKHTSLSDISYATIMLHLTALVRTWSKDFESHALDADKIVRLSCKLDACLLIMLARPNPRIRHAALSALSDFYTISQSVSPHMNEPGFLPLQAILDQRSSYLSKNAMYAFMERDLLGHKLTPKVIGAINLLPLSTIASSDYSLLFKFYLGELARQFCLSGRPKALRHCAKFLTSLAVPYMTSVTTVDTEFVITYSNYMVLLMALGGVPLKSEDGYSLESYSGADHLLFNNFRHFLAPILNSDNTWEIRAIVQASYFMHISLYQLYVVHLWQWYAETRQTSLELLHPRMIDNIMYALRSLTQNRDFEIIAREPSVFQSSIIEIIVDFIRMTQSTLQGFDIPQEVNLTRIKLAINFCTVVARLSYSIFTAQRFILDEHEVLIDGVSRPSMFLDITFPGLGWEALPRQSVVFLLKDLTDAVEAGLGFNAVPKMEHYQTILVDKVGLATENLMILGDVFEGDALPADLLMWLSQLQADGFNVYPPVLLYNYENALGTVLAHSYSISGNKSGFLHAVFGQVLPRPLSSLALGGNYVEMEVIEFATEVATENSNLIFPETDHSTLKKIRQNIGSLIFCGIYNLLNSDKGIRCRAFKFVRELFVKFGESKETISEIDRFAAKVSTKAGEPLRKIAIRISQMASTFFSVDAPSFFWEAVRCSRTAQKNESELLLVPSQQLILEVVLPWCRYVNFADIDEDLVFAEFFRYLMDATFYKPKFIDEVKECWITISASLEFGRTNSEVLTEMLLHVRGKLNEYCENLETLLFEMFRAHHITVADCCVYYLQARSFPWDDESEKNATVRQKTRGVIKEYVAVLHIALTGAQFETSLEYAAMATASVALISELFMQDFIVLRRYLPIALNYATLNLPVRFAERNEVVEMLLSLIDGCWGARGSIGVQTNNEKLLQKLTSLKQYMTAPYEIEWIDNSKSTTSQQFKIFIGDFASLLIGIFEVECSTLVLDLTEEVIFWARDGLLDSETSRRALDLYNILVKSYPDLLSESLYSFPARVADQVSTIWTIEKECKVDRIANVPIYAQQQVESATALLTSLVTLHGVLMNTTAYDFDEKCLLFWESMSLLRMPFEDFEDVWTLSLENCLRFLKKVDLGLIGKVSHHFEPIRRVVHGVQPLLLEGLFCKVPKVQALSFELLVLSWQVLPSNVVDSSSSGMMYTCLYIIMYIFTTLRASEELTMDERTNLTDMILGFQRILANRGALEFGGLIKSFQTLADVGSSASAETMDNLLEKCTANIAQIYFADHVPNIADFSAHFIQSGGEYATISLKMLEVFWSLAQRSPKSSGSFKSLLRKLAFSKDQRAGIDEVFGFILSDSADSDDPIKAIDLTSYGKVESMDTSPAPVGSLEIAANALLSLR</sequence>
<dbReference type="Proteomes" id="UP000193642">
    <property type="component" value="Unassembled WGS sequence"/>
</dbReference>
<dbReference type="PANTHER" id="PTHR12295:SF30">
    <property type="entry name" value="PROTEIN FURRY"/>
    <property type="match status" value="1"/>
</dbReference>
<gene>
    <name evidence="2" type="ORF">BCR33DRAFT_271131</name>
</gene>
<dbReference type="InterPro" id="IPR025614">
    <property type="entry name" value="Cell_morpho_N"/>
</dbReference>
<comment type="caution">
    <text evidence="2">The sequence shown here is derived from an EMBL/GenBank/DDBJ whole genome shotgun (WGS) entry which is preliminary data.</text>
</comment>
<dbReference type="InterPro" id="IPR016024">
    <property type="entry name" value="ARM-type_fold"/>
</dbReference>
<reference evidence="2 3" key="1">
    <citation type="submission" date="2016-07" db="EMBL/GenBank/DDBJ databases">
        <title>Pervasive Adenine N6-methylation of Active Genes in Fungi.</title>
        <authorList>
            <consortium name="DOE Joint Genome Institute"/>
            <person name="Mondo S.J."/>
            <person name="Dannebaum R.O."/>
            <person name="Kuo R.C."/>
            <person name="Labutti K."/>
            <person name="Haridas S."/>
            <person name="Kuo A."/>
            <person name="Salamov A."/>
            <person name="Ahrendt S.R."/>
            <person name="Lipzen A."/>
            <person name="Sullivan W."/>
            <person name="Andreopoulos W.B."/>
            <person name="Clum A."/>
            <person name="Lindquist E."/>
            <person name="Daum C."/>
            <person name="Ramamoorthy G.K."/>
            <person name="Gryganskyi A."/>
            <person name="Culley D."/>
            <person name="Magnuson J.K."/>
            <person name="James T.Y."/>
            <person name="O'Malley M.A."/>
            <person name="Stajich J.E."/>
            <person name="Spatafora J.W."/>
            <person name="Visel A."/>
            <person name="Grigoriev I.V."/>
        </authorList>
    </citation>
    <scope>NUCLEOTIDE SEQUENCE [LARGE SCALE GENOMIC DNA]</scope>
    <source>
        <strain evidence="2 3">JEL800</strain>
    </source>
</reference>
<dbReference type="GO" id="GO:0000902">
    <property type="term" value="P:cell morphogenesis"/>
    <property type="evidence" value="ECO:0007669"/>
    <property type="project" value="InterPro"/>
</dbReference>
<name>A0A1Y2C875_9FUNG</name>
<protein>
    <recommendedName>
        <fullName evidence="1">Cell morphogenesis protein N-terminal domain-containing protein</fullName>
    </recommendedName>
</protein>
<dbReference type="PANTHER" id="PTHR12295">
    <property type="entry name" value="FURRY-RELATED"/>
    <property type="match status" value="1"/>
</dbReference>
<dbReference type="GO" id="GO:0030427">
    <property type="term" value="C:site of polarized growth"/>
    <property type="evidence" value="ECO:0007669"/>
    <property type="project" value="TreeGrafter"/>
</dbReference>
<dbReference type="SUPFAM" id="SSF48371">
    <property type="entry name" value="ARM repeat"/>
    <property type="match status" value="2"/>
</dbReference>
<dbReference type="InterPro" id="IPR039867">
    <property type="entry name" value="Furry/Tao3/Mor2"/>
</dbReference>
<proteinExistence type="predicted"/>
<dbReference type="GO" id="GO:0005938">
    <property type="term" value="C:cell cortex"/>
    <property type="evidence" value="ECO:0007669"/>
    <property type="project" value="TreeGrafter"/>
</dbReference>
<keyword evidence="3" id="KW-1185">Reference proteome</keyword>
<dbReference type="EMBL" id="MCGO01000026">
    <property type="protein sequence ID" value="ORY43097.1"/>
    <property type="molecule type" value="Genomic_DNA"/>
</dbReference>
<dbReference type="OrthoDB" id="2138460at2759"/>
<dbReference type="Pfam" id="PF14222">
    <property type="entry name" value="MOR2-PAG1_N"/>
    <property type="match status" value="1"/>
</dbReference>
<evidence type="ECO:0000313" key="3">
    <source>
        <dbReference type="Proteomes" id="UP000193642"/>
    </source>
</evidence>
<accession>A0A1Y2C875</accession>
<evidence type="ECO:0000313" key="2">
    <source>
        <dbReference type="EMBL" id="ORY43097.1"/>
    </source>
</evidence>
<organism evidence="2 3">
    <name type="scientific">Rhizoclosmatium globosum</name>
    <dbReference type="NCBI Taxonomy" id="329046"/>
    <lineage>
        <taxon>Eukaryota</taxon>
        <taxon>Fungi</taxon>
        <taxon>Fungi incertae sedis</taxon>
        <taxon>Chytridiomycota</taxon>
        <taxon>Chytridiomycota incertae sedis</taxon>
        <taxon>Chytridiomycetes</taxon>
        <taxon>Chytridiales</taxon>
        <taxon>Chytriomycetaceae</taxon>
        <taxon>Rhizoclosmatium</taxon>
    </lineage>
</organism>
<evidence type="ECO:0000259" key="1">
    <source>
        <dbReference type="Pfam" id="PF14222"/>
    </source>
</evidence>
<feature type="domain" description="Cell morphogenesis protein N-terminal" evidence="1">
    <location>
        <begin position="154"/>
        <end position="775"/>
    </location>
</feature>